<dbReference type="EnsemblMetazoa" id="ISCW022630-RA">
    <property type="protein sequence ID" value="ISCW022630-PA"/>
    <property type="gene ID" value="ISCW022630"/>
</dbReference>
<proteinExistence type="predicted"/>
<dbReference type="EMBL" id="ABJB010396821">
    <property type="status" value="NOT_ANNOTATED_CDS"/>
    <property type="molecule type" value="Genomic_DNA"/>
</dbReference>
<sequence length="60" mass="6678">MRSDVVPPLFLPCFPSCFSGRPQGPNGPANFRAIEKRILDSIIGQGRYDCRIRPMGINNT</sequence>
<evidence type="ECO:0000313" key="1">
    <source>
        <dbReference type="EMBL" id="EEC16819.1"/>
    </source>
</evidence>
<dbReference type="PaxDb" id="6945-B7QD97"/>
<dbReference type="EMBL" id="ABJB010916613">
    <property type="status" value="NOT_ANNOTATED_CDS"/>
    <property type="molecule type" value="Genomic_DNA"/>
</dbReference>
<dbReference type="InParanoid" id="B7QD97"/>
<evidence type="ECO:0000313" key="3">
    <source>
        <dbReference type="Proteomes" id="UP000001555"/>
    </source>
</evidence>
<reference evidence="2" key="2">
    <citation type="submission" date="2020-05" db="UniProtKB">
        <authorList>
            <consortium name="EnsemblMetazoa"/>
        </authorList>
    </citation>
    <scope>IDENTIFICATION</scope>
    <source>
        <strain evidence="2">wikel</strain>
    </source>
</reference>
<gene>
    <name evidence="1" type="ORF">IscW_ISCW022630</name>
</gene>
<keyword evidence="3" id="KW-1185">Reference proteome</keyword>
<accession>B7QD97</accession>
<dbReference type="EMBL" id="ABJB010838170">
    <property type="status" value="NOT_ANNOTATED_CDS"/>
    <property type="molecule type" value="Genomic_DNA"/>
</dbReference>
<organism>
    <name type="scientific">Ixodes scapularis</name>
    <name type="common">Black-legged tick</name>
    <name type="synonym">Deer tick</name>
    <dbReference type="NCBI Taxonomy" id="6945"/>
    <lineage>
        <taxon>Eukaryota</taxon>
        <taxon>Metazoa</taxon>
        <taxon>Ecdysozoa</taxon>
        <taxon>Arthropoda</taxon>
        <taxon>Chelicerata</taxon>
        <taxon>Arachnida</taxon>
        <taxon>Acari</taxon>
        <taxon>Parasitiformes</taxon>
        <taxon>Ixodida</taxon>
        <taxon>Ixodoidea</taxon>
        <taxon>Ixodidae</taxon>
        <taxon>Ixodinae</taxon>
        <taxon>Ixodes</taxon>
    </lineage>
</organism>
<evidence type="ECO:0000313" key="2">
    <source>
        <dbReference type="EnsemblMetazoa" id="ISCW022630-PA"/>
    </source>
</evidence>
<protein>
    <submittedName>
        <fullName evidence="1 2">Uncharacterized protein</fullName>
    </submittedName>
</protein>
<dbReference type="Proteomes" id="UP000001555">
    <property type="component" value="Unassembled WGS sequence"/>
</dbReference>
<name>B7QD97_IXOSC</name>
<dbReference type="EMBL" id="ABJB011138219">
    <property type="status" value="NOT_ANNOTATED_CDS"/>
    <property type="molecule type" value="Genomic_DNA"/>
</dbReference>
<dbReference type="VEuPathDB" id="VectorBase:ISCI022630"/>
<dbReference type="HOGENOM" id="CLU_2948570_0_0_1"/>
<dbReference type="EMBL" id="DS911923">
    <property type="protein sequence ID" value="EEC16819.1"/>
    <property type="molecule type" value="Genomic_DNA"/>
</dbReference>
<dbReference type="AlphaFoldDB" id="B7QD97"/>
<reference evidence="1 3" key="1">
    <citation type="submission" date="2008-03" db="EMBL/GenBank/DDBJ databases">
        <title>Annotation of Ixodes scapularis.</title>
        <authorList>
            <consortium name="Ixodes scapularis Genome Project Consortium"/>
            <person name="Caler E."/>
            <person name="Hannick L.I."/>
            <person name="Bidwell S."/>
            <person name="Joardar V."/>
            <person name="Thiagarajan M."/>
            <person name="Amedeo P."/>
            <person name="Galinsky K.J."/>
            <person name="Schobel S."/>
            <person name="Inman J."/>
            <person name="Hostetler J."/>
            <person name="Miller J."/>
            <person name="Hammond M."/>
            <person name="Megy K."/>
            <person name="Lawson D."/>
            <person name="Kodira C."/>
            <person name="Sutton G."/>
            <person name="Meyer J."/>
            <person name="Hill C.A."/>
            <person name="Birren B."/>
            <person name="Nene V."/>
            <person name="Collins F."/>
            <person name="Alarcon-Chaidez F."/>
            <person name="Wikel S."/>
            <person name="Strausberg R."/>
        </authorList>
    </citation>
    <scope>NUCLEOTIDE SEQUENCE [LARGE SCALE GENOMIC DNA]</scope>
    <source>
        <strain evidence="3">Wikel</strain>
        <strain evidence="1">Wikel colony</strain>
    </source>
</reference>
<feature type="non-terminal residue" evidence="1">
    <location>
        <position position="60"/>
    </location>
</feature>
<dbReference type="EMBL" id="ABJB011062564">
    <property type="status" value="NOT_ANNOTATED_CDS"/>
    <property type="molecule type" value="Genomic_DNA"/>
</dbReference>
<dbReference type="VEuPathDB" id="VectorBase:ISCW022630"/>